<dbReference type="AlphaFoldDB" id="A0A7V4TYQ2"/>
<comment type="subunit">
    <text evidence="2 10">Homodimer.</text>
</comment>
<dbReference type="Pfam" id="PF01725">
    <property type="entry name" value="Ham1p_like"/>
    <property type="match status" value="1"/>
</dbReference>
<dbReference type="GO" id="GO:0046872">
    <property type="term" value="F:metal ion binding"/>
    <property type="evidence" value="ECO:0007669"/>
    <property type="project" value="UniProtKB-KW"/>
</dbReference>
<dbReference type="GO" id="GO:0036220">
    <property type="term" value="F:ITP diphosphatase activity"/>
    <property type="evidence" value="ECO:0007669"/>
    <property type="project" value="UniProtKB-UniRule"/>
</dbReference>
<comment type="catalytic activity">
    <reaction evidence="10">
        <text>ITP + H2O = IMP + diphosphate + H(+)</text>
        <dbReference type="Rhea" id="RHEA:29399"/>
        <dbReference type="ChEBI" id="CHEBI:15377"/>
        <dbReference type="ChEBI" id="CHEBI:15378"/>
        <dbReference type="ChEBI" id="CHEBI:33019"/>
        <dbReference type="ChEBI" id="CHEBI:58053"/>
        <dbReference type="ChEBI" id="CHEBI:61402"/>
        <dbReference type="EC" id="3.6.1.66"/>
    </reaction>
</comment>
<dbReference type="FunFam" id="3.90.950.10:FF:000001">
    <property type="entry name" value="dITP/XTP pyrophosphatase"/>
    <property type="match status" value="1"/>
</dbReference>
<reference evidence="12" key="1">
    <citation type="journal article" date="2020" name="mSystems">
        <title>Genome- and Community-Level Interaction Insights into Carbon Utilization and Element Cycling Functions of Hydrothermarchaeota in Hydrothermal Sediment.</title>
        <authorList>
            <person name="Zhou Z."/>
            <person name="Liu Y."/>
            <person name="Xu W."/>
            <person name="Pan J."/>
            <person name="Luo Z.H."/>
            <person name="Li M."/>
        </authorList>
    </citation>
    <scope>NUCLEOTIDE SEQUENCE [LARGE SCALE GENOMIC DNA]</scope>
    <source>
        <strain evidence="12">HyVt-577</strain>
    </source>
</reference>
<name>A0A7V4TYQ2_CALAY</name>
<dbReference type="GO" id="GO:0000166">
    <property type="term" value="F:nucleotide binding"/>
    <property type="evidence" value="ECO:0007669"/>
    <property type="project" value="UniProtKB-KW"/>
</dbReference>
<comment type="function">
    <text evidence="10">Pyrophosphatase that catalyzes the hydrolysis of nucleoside triphosphates to their monophosphate derivatives, with a high preference for the non-canonical purine nucleotides XTP (xanthosine triphosphate), dITP (deoxyinosine triphosphate) and ITP. Seems to function as a house-cleaning enzyme that removes non-canonical purine nucleotides from the nucleotide pool, thus preventing their incorporation into DNA/RNA and avoiding chromosomal lesions.</text>
</comment>
<evidence type="ECO:0000256" key="2">
    <source>
        <dbReference type="ARBA" id="ARBA00011738"/>
    </source>
</evidence>
<dbReference type="GO" id="GO:0017111">
    <property type="term" value="F:ribonucleoside triphosphate phosphatase activity"/>
    <property type="evidence" value="ECO:0007669"/>
    <property type="project" value="InterPro"/>
</dbReference>
<evidence type="ECO:0000256" key="9">
    <source>
        <dbReference type="ARBA" id="ARBA00052017"/>
    </source>
</evidence>
<keyword evidence="7 10" id="KW-0546">Nucleotide metabolism</keyword>
<evidence type="ECO:0000256" key="4">
    <source>
        <dbReference type="ARBA" id="ARBA00022741"/>
    </source>
</evidence>
<keyword evidence="6 10" id="KW-0460">Magnesium</keyword>
<feature type="binding site" evidence="10">
    <location>
        <begin position="8"/>
        <end position="13"/>
    </location>
    <ligand>
        <name>substrate</name>
    </ligand>
</feature>
<feature type="binding site" evidence="10">
    <location>
        <begin position="152"/>
        <end position="155"/>
    </location>
    <ligand>
        <name>substrate</name>
    </ligand>
</feature>
<organism evidence="12">
    <name type="scientific">Caldithrix abyssi</name>
    <dbReference type="NCBI Taxonomy" id="187145"/>
    <lineage>
        <taxon>Bacteria</taxon>
        <taxon>Pseudomonadati</taxon>
        <taxon>Calditrichota</taxon>
        <taxon>Calditrichia</taxon>
        <taxon>Calditrichales</taxon>
        <taxon>Calditrichaceae</taxon>
        <taxon>Caldithrix</taxon>
    </lineage>
</organism>
<dbReference type="HAMAP" id="MF_01405">
    <property type="entry name" value="Non_canon_purine_NTPase"/>
    <property type="match status" value="1"/>
</dbReference>
<evidence type="ECO:0000256" key="6">
    <source>
        <dbReference type="ARBA" id="ARBA00022842"/>
    </source>
</evidence>
<comment type="caution">
    <text evidence="10">Lacks conserved residue(s) required for the propagation of feature annotation.</text>
</comment>
<keyword evidence="4 10" id="KW-0547">Nucleotide-binding</keyword>
<evidence type="ECO:0000256" key="3">
    <source>
        <dbReference type="ARBA" id="ARBA00022723"/>
    </source>
</evidence>
<dbReference type="InterPro" id="IPR029001">
    <property type="entry name" value="ITPase-like_fam"/>
</dbReference>
<evidence type="ECO:0000256" key="10">
    <source>
        <dbReference type="HAMAP-Rule" id="MF_01405"/>
    </source>
</evidence>
<comment type="caution">
    <text evidence="12">The sequence shown here is derived from an EMBL/GenBank/DDBJ whole genome shotgun (WGS) entry which is preliminary data.</text>
</comment>
<dbReference type="NCBIfam" id="NF011397">
    <property type="entry name" value="PRK14822.1"/>
    <property type="match status" value="1"/>
</dbReference>
<feature type="binding site" evidence="10">
    <location>
        <position position="70"/>
    </location>
    <ligand>
        <name>Mg(2+)</name>
        <dbReference type="ChEBI" id="CHEBI:18420"/>
    </ligand>
</feature>
<comment type="catalytic activity">
    <reaction evidence="9 10">
        <text>XTP + H2O = XMP + diphosphate + H(+)</text>
        <dbReference type="Rhea" id="RHEA:28610"/>
        <dbReference type="ChEBI" id="CHEBI:15377"/>
        <dbReference type="ChEBI" id="CHEBI:15378"/>
        <dbReference type="ChEBI" id="CHEBI:33019"/>
        <dbReference type="ChEBI" id="CHEBI:57464"/>
        <dbReference type="ChEBI" id="CHEBI:61314"/>
        <dbReference type="EC" id="3.6.1.66"/>
    </reaction>
</comment>
<proteinExistence type="inferred from homology"/>
<keyword evidence="3 10" id="KW-0479">Metal-binding</keyword>
<feature type="active site" description="Proton acceptor" evidence="10">
    <location>
        <position position="70"/>
    </location>
</feature>
<comment type="similarity">
    <text evidence="1 10 11">Belongs to the HAM1 NTPase family.</text>
</comment>
<dbReference type="Gene3D" id="3.90.950.10">
    <property type="match status" value="1"/>
</dbReference>
<dbReference type="Proteomes" id="UP000885779">
    <property type="component" value="Unassembled WGS sequence"/>
</dbReference>
<dbReference type="PANTHER" id="PTHR11067">
    <property type="entry name" value="INOSINE TRIPHOSPHATE PYROPHOSPHATASE/HAM1 PROTEIN"/>
    <property type="match status" value="1"/>
</dbReference>
<dbReference type="GO" id="GO:0005829">
    <property type="term" value="C:cytosol"/>
    <property type="evidence" value="ECO:0007669"/>
    <property type="project" value="TreeGrafter"/>
</dbReference>
<evidence type="ECO:0000256" key="1">
    <source>
        <dbReference type="ARBA" id="ARBA00008023"/>
    </source>
</evidence>
<comment type="catalytic activity">
    <reaction evidence="8 10">
        <text>dITP + H2O = dIMP + diphosphate + H(+)</text>
        <dbReference type="Rhea" id="RHEA:28342"/>
        <dbReference type="ChEBI" id="CHEBI:15377"/>
        <dbReference type="ChEBI" id="CHEBI:15378"/>
        <dbReference type="ChEBI" id="CHEBI:33019"/>
        <dbReference type="ChEBI" id="CHEBI:61194"/>
        <dbReference type="ChEBI" id="CHEBI:61382"/>
        <dbReference type="EC" id="3.6.1.66"/>
    </reaction>
</comment>
<evidence type="ECO:0000256" key="5">
    <source>
        <dbReference type="ARBA" id="ARBA00022801"/>
    </source>
</evidence>
<evidence type="ECO:0000313" key="12">
    <source>
        <dbReference type="EMBL" id="HGY54850.1"/>
    </source>
</evidence>
<dbReference type="InterPro" id="IPR020922">
    <property type="entry name" value="dITP/XTP_pyrophosphatase"/>
</dbReference>
<dbReference type="EMBL" id="DRQG01000034">
    <property type="protein sequence ID" value="HGY54850.1"/>
    <property type="molecule type" value="Genomic_DNA"/>
</dbReference>
<dbReference type="NCBIfam" id="TIGR00042">
    <property type="entry name" value="RdgB/HAM1 family non-canonical purine NTP pyrophosphatase"/>
    <property type="match status" value="1"/>
</dbReference>
<dbReference type="SUPFAM" id="SSF52972">
    <property type="entry name" value="ITPase-like"/>
    <property type="match status" value="1"/>
</dbReference>
<gene>
    <name evidence="12" type="ORF">ENK44_04050</name>
</gene>
<evidence type="ECO:0000256" key="11">
    <source>
        <dbReference type="RuleBase" id="RU003781"/>
    </source>
</evidence>
<dbReference type="CDD" id="cd00515">
    <property type="entry name" value="HAM1"/>
    <property type="match status" value="1"/>
</dbReference>
<dbReference type="PANTHER" id="PTHR11067:SF9">
    <property type="entry name" value="INOSINE TRIPHOSPHATE PYROPHOSPHATASE"/>
    <property type="match status" value="1"/>
</dbReference>
<sequence>MYTLIAATTNAHKLREIRSILNIRSIALKSLADFKNSPTVIEDGQTFEENAIKKAREYYEFFRQPVIADDSGLEVDALNNEPGVFSARYAGERATDADNNRLLLERMRHIPAEKRQARFICTVCFTDGKNLKTFTGVRQGIILDELQGGEGFGYDPLFFIPEYQKTYAQMDREEKNRISHRGLAFAQLKAYLEEKLNFSEM</sequence>
<dbReference type="EC" id="3.6.1.66" evidence="10"/>
<keyword evidence="5 10" id="KW-0378">Hydrolase</keyword>
<evidence type="ECO:0000256" key="7">
    <source>
        <dbReference type="ARBA" id="ARBA00023080"/>
    </source>
</evidence>
<comment type="cofactor">
    <cofactor evidence="10">
        <name>Mg(2+)</name>
        <dbReference type="ChEBI" id="CHEBI:18420"/>
    </cofactor>
    <text evidence="10">Binds 1 Mg(2+) ion per subunit.</text>
</comment>
<feature type="binding site" evidence="10">
    <location>
        <begin position="180"/>
        <end position="181"/>
    </location>
    <ligand>
        <name>substrate</name>
    </ligand>
</feature>
<accession>A0A7V4TYQ2</accession>
<dbReference type="GO" id="GO:0009146">
    <property type="term" value="P:purine nucleoside triphosphate catabolic process"/>
    <property type="evidence" value="ECO:0007669"/>
    <property type="project" value="UniProtKB-UniRule"/>
</dbReference>
<dbReference type="GO" id="GO:0009117">
    <property type="term" value="P:nucleotide metabolic process"/>
    <property type="evidence" value="ECO:0007669"/>
    <property type="project" value="UniProtKB-KW"/>
</dbReference>
<evidence type="ECO:0000256" key="8">
    <source>
        <dbReference type="ARBA" id="ARBA00051875"/>
    </source>
</evidence>
<dbReference type="GO" id="GO:0036222">
    <property type="term" value="F:XTP diphosphatase activity"/>
    <property type="evidence" value="ECO:0007669"/>
    <property type="project" value="UniProtKB-UniRule"/>
</dbReference>
<feature type="binding site" evidence="10">
    <location>
        <position position="71"/>
    </location>
    <ligand>
        <name>substrate</name>
    </ligand>
</feature>
<protein>
    <recommendedName>
        <fullName evidence="10">dITP/XTP pyrophosphatase</fullName>
        <ecNumber evidence="10">3.6.1.66</ecNumber>
    </recommendedName>
    <alternativeName>
        <fullName evidence="10">Non-canonical purine NTP pyrophosphatase</fullName>
    </alternativeName>
    <alternativeName>
        <fullName evidence="10">Non-standard purine NTP pyrophosphatase</fullName>
    </alternativeName>
    <alternativeName>
        <fullName evidence="10">Nucleoside-triphosphate diphosphatase</fullName>
    </alternativeName>
    <alternativeName>
        <fullName evidence="10">Nucleoside-triphosphate pyrophosphatase</fullName>
        <shortName evidence="10">NTPase</shortName>
    </alternativeName>
</protein>
<dbReference type="GO" id="GO:0035870">
    <property type="term" value="F:dITP diphosphatase activity"/>
    <property type="evidence" value="ECO:0007669"/>
    <property type="project" value="UniProtKB-UniRule"/>
</dbReference>
<feature type="binding site" evidence="10">
    <location>
        <position position="175"/>
    </location>
    <ligand>
        <name>substrate</name>
    </ligand>
</feature>
<dbReference type="InterPro" id="IPR002637">
    <property type="entry name" value="RdgB/HAM1"/>
</dbReference>